<dbReference type="EMBL" id="KN880587">
    <property type="protein sequence ID" value="KIY65524.1"/>
    <property type="molecule type" value="Genomic_DNA"/>
</dbReference>
<protein>
    <submittedName>
        <fullName evidence="1">RNI-like protein</fullName>
    </submittedName>
</protein>
<dbReference type="GO" id="GO:0019005">
    <property type="term" value="C:SCF ubiquitin ligase complex"/>
    <property type="evidence" value="ECO:0007669"/>
    <property type="project" value="TreeGrafter"/>
</dbReference>
<reference evidence="1 2" key="1">
    <citation type="journal article" date="2015" name="Fungal Genet. Biol.">
        <title>Evolution of novel wood decay mechanisms in Agaricales revealed by the genome sequences of Fistulina hepatica and Cylindrobasidium torrendii.</title>
        <authorList>
            <person name="Floudas D."/>
            <person name="Held B.W."/>
            <person name="Riley R."/>
            <person name="Nagy L.G."/>
            <person name="Koehler G."/>
            <person name="Ransdell A.S."/>
            <person name="Younus H."/>
            <person name="Chow J."/>
            <person name="Chiniquy J."/>
            <person name="Lipzen A."/>
            <person name="Tritt A."/>
            <person name="Sun H."/>
            <person name="Haridas S."/>
            <person name="LaButti K."/>
            <person name="Ohm R.A."/>
            <person name="Kues U."/>
            <person name="Blanchette R.A."/>
            <person name="Grigoriev I.V."/>
            <person name="Minto R.E."/>
            <person name="Hibbett D.S."/>
        </authorList>
    </citation>
    <scope>NUCLEOTIDE SEQUENCE [LARGE SCALE GENOMIC DNA]</scope>
    <source>
        <strain evidence="1 2">FP15055 ss-10</strain>
    </source>
</reference>
<gene>
    <name evidence="1" type="ORF">CYLTODRAFT_400330</name>
</gene>
<dbReference type="GO" id="GO:0031146">
    <property type="term" value="P:SCF-dependent proteasomal ubiquitin-dependent protein catabolic process"/>
    <property type="evidence" value="ECO:0007669"/>
    <property type="project" value="TreeGrafter"/>
</dbReference>
<name>A0A0D7B5Q6_9AGAR</name>
<sequence length="506" mass="54612">MAPSAKRTRTREIGAPSAQDDVWAAPQISASASSTRIIPSSHIPWLSTLCCRVFAANFLRLHQRQNTWDRTKAQLEIIPDNLVPKLLALLSSNCPTYLPSEVLVTYFLRGPSLIWTSDLTGVKKQTIEAIPRINKSLQELTLKGFEKFKDETFAAVVSRLPDLRLLNLAGCRNVGAKTVEAAATCSRLRVANFNHTSVPPVSIANLLVDCTELEVLKVAKISSWTDATFAKFLSTVDADWRHVNLRTFKLRQTSLSDASMAALCEMFPNLQRLDVSFTAVKRPAVWLGPIAANITKLSLTSTATSPNSLVNAIGDMSNLKTLAIGALGVGSNANTSVSNTSAMTLSDDLLYSLTDVLAAHGKLESLNLVGNAKLGQLSKKGDGALQHMIRVLGRNCKYLNLSAIGALCSSDFAGLVPDVENNHTAPALQTLLVNNTGVDDGAAQFLASCVDLETLGMAGTKVTDEGLFPIVDACTKLANLDLTSCRGVGVVDRRRFFEVWEESRQA</sequence>
<evidence type="ECO:0000313" key="2">
    <source>
        <dbReference type="Proteomes" id="UP000054007"/>
    </source>
</evidence>
<dbReference type="InterPro" id="IPR032675">
    <property type="entry name" value="LRR_dom_sf"/>
</dbReference>
<dbReference type="AlphaFoldDB" id="A0A0D7B5Q6"/>
<dbReference type="Gene3D" id="3.80.10.10">
    <property type="entry name" value="Ribonuclease Inhibitor"/>
    <property type="match status" value="2"/>
</dbReference>
<dbReference type="STRING" id="1314674.A0A0D7B5Q6"/>
<dbReference type="OrthoDB" id="550575at2759"/>
<organism evidence="1 2">
    <name type="scientific">Cylindrobasidium torrendii FP15055 ss-10</name>
    <dbReference type="NCBI Taxonomy" id="1314674"/>
    <lineage>
        <taxon>Eukaryota</taxon>
        <taxon>Fungi</taxon>
        <taxon>Dikarya</taxon>
        <taxon>Basidiomycota</taxon>
        <taxon>Agaricomycotina</taxon>
        <taxon>Agaricomycetes</taxon>
        <taxon>Agaricomycetidae</taxon>
        <taxon>Agaricales</taxon>
        <taxon>Marasmiineae</taxon>
        <taxon>Physalacriaceae</taxon>
        <taxon>Cylindrobasidium</taxon>
    </lineage>
</organism>
<keyword evidence="2" id="KW-1185">Reference proteome</keyword>
<evidence type="ECO:0000313" key="1">
    <source>
        <dbReference type="EMBL" id="KIY65524.1"/>
    </source>
</evidence>
<dbReference type="SUPFAM" id="SSF52047">
    <property type="entry name" value="RNI-like"/>
    <property type="match status" value="1"/>
</dbReference>
<proteinExistence type="predicted"/>
<accession>A0A0D7B5Q6</accession>
<dbReference type="Proteomes" id="UP000054007">
    <property type="component" value="Unassembled WGS sequence"/>
</dbReference>
<dbReference type="PANTHER" id="PTHR13318">
    <property type="entry name" value="PARTNER OF PAIRED, ISOFORM B-RELATED"/>
    <property type="match status" value="1"/>
</dbReference>